<dbReference type="InterPro" id="IPR000922">
    <property type="entry name" value="Lectin_gal-bd_dom"/>
</dbReference>
<sequence>METFNATCQPDEVIIMHSARYGRMNFGRCVKGNYGYLGCAVDVLGYMDFKCSGSQTCWFNVPDKEMYRTTPCPGDFTSYLEASYRCVRGDTSVCRRRKPVVLRSQTGYIASRITQDAGLGTRECPWIIEVDPGQRINVTLLNFARTYKLPSSGLRSTMNMDVCFDVIQMTEGAGDRAVVNLCAISCPDVRPPPDAWARRDEYRWSLAHVILDQDSFPYGVLAVVAIGVVLGVIIGGVLLAVIFIVSRRNKRNQAARAFKENKENMRILDSGGANNGAIGTTALPEWIREGQYTDEGIVRDMRSPATQLRNSPRVDRLERHVSQSDEHAPHVTACPLVCDVVPPNEAFSTFRPRAHYYESPSVT</sequence>
<keyword evidence="1" id="KW-0812">Transmembrane</keyword>
<dbReference type="Pfam" id="PF02140">
    <property type="entry name" value="SUEL_Lectin"/>
    <property type="match status" value="1"/>
</dbReference>
<name>A0AAD9NBC7_9ANNE</name>
<comment type="caution">
    <text evidence="3">The sequence shown here is derived from an EMBL/GenBank/DDBJ whole genome shotgun (WGS) entry which is preliminary data.</text>
</comment>
<dbReference type="PANTHER" id="PTHR46780">
    <property type="entry name" value="PROTEIN EVA-1"/>
    <property type="match status" value="1"/>
</dbReference>
<dbReference type="Gene3D" id="2.60.120.740">
    <property type="match status" value="1"/>
</dbReference>
<dbReference type="GO" id="GO:0030246">
    <property type="term" value="F:carbohydrate binding"/>
    <property type="evidence" value="ECO:0007669"/>
    <property type="project" value="InterPro"/>
</dbReference>
<protein>
    <recommendedName>
        <fullName evidence="2">SUEL-type lectin domain-containing protein</fullName>
    </recommendedName>
</protein>
<proteinExistence type="predicted"/>
<evidence type="ECO:0000313" key="3">
    <source>
        <dbReference type="EMBL" id="KAK2160974.1"/>
    </source>
</evidence>
<accession>A0AAD9NBC7</accession>
<dbReference type="Proteomes" id="UP001208570">
    <property type="component" value="Unassembled WGS sequence"/>
</dbReference>
<keyword evidence="1" id="KW-1133">Transmembrane helix</keyword>
<dbReference type="CDD" id="cd22823">
    <property type="entry name" value="Gal_Rha_Lectin"/>
    <property type="match status" value="1"/>
</dbReference>
<evidence type="ECO:0000313" key="4">
    <source>
        <dbReference type="Proteomes" id="UP001208570"/>
    </source>
</evidence>
<keyword evidence="1" id="KW-0472">Membrane</keyword>
<feature type="transmembrane region" description="Helical" evidence="1">
    <location>
        <begin position="218"/>
        <end position="246"/>
    </location>
</feature>
<keyword evidence="4" id="KW-1185">Reference proteome</keyword>
<evidence type="ECO:0000256" key="1">
    <source>
        <dbReference type="SAM" id="Phobius"/>
    </source>
</evidence>
<organism evidence="3 4">
    <name type="scientific">Paralvinella palmiformis</name>
    <dbReference type="NCBI Taxonomy" id="53620"/>
    <lineage>
        <taxon>Eukaryota</taxon>
        <taxon>Metazoa</taxon>
        <taxon>Spiralia</taxon>
        <taxon>Lophotrochozoa</taxon>
        <taxon>Annelida</taxon>
        <taxon>Polychaeta</taxon>
        <taxon>Sedentaria</taxon>
        <taxon>Canalipalpata</taxon>
        <taxon>Terebellida</taxon>
        <taxon>Terebelliformia</taxon>
        <taxon>Alvinellidae</taxon>
        <taxon>Paralvinella</taxon>
    </lineage>
</organism>
<dbReference type="AlphaFoldDB" id="A0AAD9NBC7"/>
<dbReference type="EMBL" id="JAODUP010000123">
    <property type="protein sequence ID" value="KAK2160974.1"/>
    <property type="molecule type" value="Genomic_DNA"/>
</dbReference>
<reference evidence="3" key="1">
    <citation type="journal article" date="2023" name="Mol. Biol. Evol.">
        <title>Third-Generation Sequencing Reveals the Adaptive Role of the Epigenome in Three Deep-Sea Polychaetes.</title>
        <authorList>
            <person name="Perez M."/>
            <person name="Aroh O."/>
            <person name="Sun Y."/>
            <person name="Lan Y."/>
            <person name="Juniper S.K."/>
            <person name="Young C.R."/>
            <person name="Angers B."/>
            <person name="Qian P.Y."/>
        </authorList>
    </citation>
    <scope>NUCLEOTIDE SEQUENCE</scope>
    <source>
        <strain evidence="3">P08H-3</strain>
    </source>
</reference>
<gene>
    <name evidence="3" type="ORF">LSH36_123g02036</name>
</gene>
<dbReference type="InterPro" id="IPR043159">
    <property type="entry name" value="Lectin_gal-bd_sf"/>
</dbReference>
<evidence type="ECO:0000259" key="2">
    <source>
        <dbReference type="Pfam" id="PF02140"/>
    </source>
</evidence>
<feature type="domain" description="SUEL-type lectin" evidence="2">
    <location>
        <begin position="7"/>
        <end position="86"/>
    </location>
</feature>